<evidence type="ECO:0000313" key="3">
    <source>
        <dbReference type="EMBL" id="KAK3321880.1"/>
    </source>
</evidence>
<dbReference type="PANTHER" id="PTHR43669">
    <property type="entry name" value="5-KETO-D-GLUCONATE 5-REDUCTASE"/>
    <property type="match status" value="1"/>
</dbReference>
<reference evidence="3" key="1">
    <citation type="journal article" date="2023" name="Mol. Phylogenet. Evol.">
        <title>Genome-scale phylogeny and comparative genomics of the fungal order Sordariales.</title>
        <authorList>
            <person name="Hensen N."/>
            <person name="Bonometti L."/>
            <person name="Westerberg I."/>
            <person name="Brannstrom I.O."/>
            <person name="Guillou S."/>
            <person name="Cros-Aarteil S."/>
            <person name="Calhoun S."/>
            <person name="Haridas S."/>
            <person name="Kuo A."/>
            <person name="Mondo S."/>
            <person name="Pangilinan J."/>
            <person name="Riley R."/>
            <person name="LaButti K."/>
            <person name="Andreopoulos B."/>
            <person name="Lipzen A."/>
            <person name="Chen C."/>
            <person name="Yan M."/>
            <person name="Daum C."/>
            <person name="Ng V."/>
            <person name="Clum A."/>
            <person name="Steindorff A."/>
            <person name="Ohm R.A."/>
            <person name="Martin F."/>
            <person name="Silar P."/>
            <person name="Natvig D.O."/>
            <person name="Lalanne C."/>
            <person name="Gautier V."/>
            <person name="Ament-Velasquez S.L."/>
            <person name="Kruys A."/>
            <person name="Hutchinson M.I."/>
            <person name="Powell A.J."/>
            <person name="Barry K."/>
            <person name="Miller A.N."/>
            <person name="Grigoriev I.V."/>
            <person name="Debuchy R."/>
            <person name="Gladieux P."/>
            <person name="Hiltunen Thoren M."/>
            <person name="Johannesson H."/>
        </authorList>
    </citation>
    <scope>NUCLEOTIDE SEQUENCE</scope>
    <source>
        <strain evidence="3">CBS 118394</strain>
    </source>
</reference>
<dbReference type="InterPro" id="IPR036291">
    <property type="entry name" value="NAD(P)-bd_dom_sf"/>
</dbReference>
<dbReference type="Proteomes" id="UP001283341">
    <property type="component" value="Unassembled WGS sequence"/>
</dbReference>
<accession>A0AAE0IB70</accession>
<proteinExistence type="inferred from homology"/>
<organism evidence="3 4">
    <name type="scientific">Apodospora peruviana</name>
    <dbReference type="NCBI Taxonomy" id="516989"/>
    <lineage>
        <taxon>Eukaryota</taxon>
        <taxon>Fungi</taxon>
        <taxon>Dikarya</taxon>
        <taxon>Ascomycota</taxon>
        <taxon>Pezizomycotina</taxon>
        <taxon>Sordariomycetes</taxon>
        <taxon>Sordariomycetidae</taxon>
        <taxon>Sordariales</taxon>
        <taxon>Lasiosphaeriaceae</taxon>
        <taxon>Apodospora</taxon>
    </lineage>
</organism>
<dbReference type="InterPro" id="IPR002347">
    <property type="entry name" value="SDR_fam"/>
</dbReference>
<protein>
    <recommendedName>
        <fullName evidence="5">NAD(P)-binding protein</fullName>
    </recommendedName>
</protein>
<dbReference type="Pfam" id="PF00106">
    <property type="entry name" value="adh_short"/>
    <property type="match status" value="1"/>
</dbReference>
<evidence type="ECO:0008006" key="5">
    <source>
        <dbReference type="Google" id="ProtNLM"/>
    </source>
</evidence>
<evidence type="ECO:0000256" key="1">
    <source>
        <dbReference type="ARBA" id="ARBA00006484"/>
    </source>
</evidence>
<dbReference type="AlphaFoldDB" id="A0AAE0IB70"/>
<keyword evidence="2" id="KW-0560">Oxidoreductase</keyword>
<dbReference type="PANTHER" id="PTHR43669:SF4">
    <property type="entry name" value="SHORT-CHAIN DEHYDROGENASE"/>
    <property type="match status" value="1"/>
</dbReference>
<keyword evidence="4" id="KW-1185">Reference proteome</keyword>
<evidence type="ECO:0000256" key="2">
    <source>
        <dbReference type="ARBA" id="ARBA00023002"/>
    </source>
</evidence>
<gene>
    <name evidence="3" type="ORF">B0H66DRAFT_552850</name>
</gene>
<name>A0AAE0IB70_9PEZI</name>
<comment type="similarity">
    <text evidence="1">Belongs to the short-chain dehydrogenases/reductases (SDR) family.</text>
</comment>
<reference evidence="3" key="2">
    <citation type="submission" date="2023-06" db="EMBL/GenBank/DDBJ databases">
        <authorList>
            <consortium name="Lawrence Berkeley National Laboratory"/>
            <person name="Haridas S."/>
            <person name="Hensen N."/>
            <person name="Bonometti L."/>
            <person name="Westerberg I."/>
            <person name="Brannstrom I.O."/>
            <person name="Guillou S."/>
            <person name="Cros-Aarteil S."/>
            <person name="Calhoun S."/>
            <person name="Kuo A."/>
            <person name="Mondo S."/>
            <person name="Pangilinan J."/>
            <person name="Riley R."/>
            <person name="Labutti K."/>
            <person name="Andreopoulos B."/>
            <person name="Lipzen A."/>
            <person name="Chen C."/>
            <person name="Yanf M."/>
            <person name="Daum C."/>
            <person name="Ng V."/>
            <person name="Clum A."/>
            <person name="Steindorff A."/>
            <person name="Ohm R."/>
            <person name="Martin F."/>
            <person name="Silar P."/>
            <person name="Natvig D."/>
            <person name="Lalanne C."/>
            <person name="Gautier V."/>
            <person name="Ament-Velasquez S.L."/>
            <person name="Kruys A."/>
            <person name="Hutchinson M.I."/>
            <person name="Powell A.J."/>
            <person name="Barry K."/>
            <person name="Miller A.N."/>
            <person name="Grigoriev I.V."/>
            <person name="Debuchy R."/>
            <person name="Gladieux P."/>
            <person name="Thoren M.H."/>
            <person name="Johannesson H."/>
        </authorList>
    </citation>
    <scope>NUCLEOTIDE SEQUENCE</scope>
    <source>
        <strain evidence="3">CBS 118394</strain>
    </source>
</reference>
<dbReference type="GO" id="GO:0016491">
    <property type="term" value="F:oxidoreductase activity"/>
    <property type="evidence" value="ECO:0007669"/>
    <property type="project" value="UniProtKB-KW"/>
</dbReference>
<dbReference type="Gene3D" id="3.40.50.720">
    <property type="entry name" value="NAD(P)-binding Rossmann-like Domain"/>
    <property type="match status" value="1"/>
</dbReference>
<dbReference type="EMBL" id="JAUEDM010000003">
    <property type="protein sequence ID" value="KAK3321880.1"/>
    <property type="molecule type" value="Genomic_DNA"/>
</dbReference>
<dbReference type="SUPFAM" id="SSF51735">
    <property type="entry name" value="NAD(P)-binding Rossmann-fold domains"/>
    <property type="match status" value="1"/>
</dbReference>
<sequence length="237" mass="24908">MSAKPVALILGAGPRVGSAVAKKLASSGYSVAVASRKGVSSSEEGFFAIKIDLSQPASVKTAFEAVTTNFGTPPSVVIYNAATFTPPSPTTQGGSSIFSIPAESLASDLNVNTVSPFAAAQQAVEGWATLPADQTPTAKVFIYTGNMQNVKVMPMPLTVTLGVGKSGSSYWLGMADNTFKEQDYRFFYADERNVDGSIKGMALDGDAHADFYAHLATGAKEVPWHATFVKGQGYTRF</sequence>
<evidence type="ECO:0000313" key="4">
    <source>
        <dbReference type="Proteomes" id="UP001283341"/>
    </source>
</evidence>
<comment type="caution">
    <text evidence="3">The sequence shown here is derived from an EMBL/GenBank/DDBJ whole genome shotgun (WGS) entry which is preliminary data.</text>
</comment>